<gene>
    <name evidence="11" type="ORF">DMC30DRAFT_418298</name>
    <name evidence="10" type="ORF">DMC30DRAFT_418603</name>
</gene>
<feature type="compositionally biased region" description="Low complexity" evidence="8">
    <location>
        <begin position="528"/>
        <end position="542"/>
    </location>
</feature>
<accession>A0A5C5FR45</accession>
<proteinExistence type="inferred from homology"/>
<evidence type="ECO:0000256" key="2">
    <source>
        <dbReference type="ARBA" id="ARBA00009085"/>
    </source>
</evidence>
<evidence type="ECO:0000256" key="8">
    <source>
        <dbReference type="SAM" id="MobiDB-lite"/>
    </source>
</evidence>
<keyword evidence="7" id="KW-0788">Thiol protease</keyword>
<keyword evidence="4" id="KW-0645">Protease</keyword>
<dbReference type="InterPro" id="IPR018200">
    <property type="entry name" value="USP_CS"/>
</dbReference>
<dbReference type="EC" id="3.4.19.12" evidence="3"/>
<evidence type="ECO:0000256" key="1">
    <source>
        <dbReference type="ARBA" id="ARBA00000707"/>
    </source>
</evidence>
<dbReference type="Proteomes" id="UP000311382">
    <property type="component" value="Unassembled WGS sequence"/>
</dbReference>
<organism evidence="10 12">
    <name type="scientific">Rhodotorula diobovata</name>
    <dbReference type="NCBI Taxonomy" id="5288"/>
    <lineage>
        <taxon>Eukaryota</taxon>
        <taxon>Fungi</taxon>
        <taxon>Dikarya</taxon>
        <taxon>Basidiomycota</taxon>
        <taxon>Pucciniomycotina</taxon>
        <taxon>Microbotryomycetes</taxon>
        <taxon>Sporidiobolales</taxon>
        <taxon>Sporidiobolaceae</taxon>
        <taxon>Rhodotorula</taxon>
    </lineage>
</organism>
<dbReference type="SUPFAM" id="SSF54001">
    <property type="entry name" value="Cysteine proteinases"/>
    <property type="match status" value="1"/>
</dbReference>
<dbReference type="InterPro" id="IPR001394">
    <property type="entry name" value="Peptidase_C19_UCH"/>
</dbReference>
<evidence type="ECO:0000256" key="3">
    <source>
        <dbReference type="ARBA" id="ARBA00012759"/>
    </source>
</evidence>
<dbReference type="InterPro" id="IPR038765">
    <property type="entry name" value="Papain-like_cys_pep_sf"/>
</dbReference>
<dbReference type="STRING" id="5288.A0A5C5FR45"/>
<evidence type="ECO:0000313" key="12">
    <source>
        <dbReference type="Proteomes" id="UP000311382"/>
    </source>
</evidence>
<dbReference type="OrthoDB" id="292964at2759"/>
<feature type="domain" description="USP" evidence="9">
    <location>
        <begin position="604"/>
        <end position="907"/>
    </location>
</feature>
<dbReference type="AlphaFoldDB" id="A0A5C5FR45"/>
<dbReference type="GO" id="GO:0005634">
    <property type="term" value="C:nucleus"/>
    <property type="evidence" value="ECO:0007669"/>
    <property type="project" value="TreeGrafter"/>
</dbReference>
<comment type="similarity">
    <text evidence="2">Belongs to the peptidase C19 family.</text>
</comment>
<name>A0A5C5FR45_9BASI</name>
<dbReference type="PROSITE" id="PS50235">
    <property type="entry name" value="USP_3"/>
    <property type="match status" value="1"/>
</dbReference>
<dbReference type="GO" id="GO:0006508">
    <property type="term" value="P:proteolysis"/>
    <property type="evidence" value="ECO:0007669"/>
    <property type="project" value="UniProtKB-KW"/>
</dbReference>
<dbReference type="EMBL" id="SOZI01000112">
    <property type="protein sequence ID" value="TNY18999.1"/>
    <property type="molecule type" value="Genomic_DNA"/>
</dbReference>
<dbReference type="InterPro" id="IPR028889">
    <property type="entry name" value="USP"/>
</dbReference>
<dbReference type="PANTHER" id="PTHR24006">
    <property type="entry name" value="UBIQUITIN CARBOXYL-TERMINAL HYDROLASE"/>
    <property type="match status" value="1"/>
</dbReference>
<dbReference type="GO" id="GO:0016579">
    <property type="term" value="P:protein deubiquitination"/>
    <property type="evidence" value="ECO:0007669"/>
    <property type="project" value="InterPro"/>
</dbReference>
<keyword evidence="6" id="KW-0378">Hydrolase</keyword>
<dbReference type="CDD" id="cd02257">
    <property type="entry name" value="Peptidase_C19"/>
    <property type="match status" value="1"/>
</dbReference>
<reference evidence="10 12" key="1">
    <citation type="submission" date="2019-03" db="EMBL/GenBank/DDBJ databases">
        <title>Rhodosporidium diobovatum UCD-FST 08-225 genome sequencing, assembly, and annotation.</title>
        <authorList>
            <person name="Fakankun I.U."/>
            <person name="Fristensky B."/>
            <person name="Levin D.B."/>
        </authorList>
    </citation>
    <scope>NUCLEOTIDE SEQUENCE [LARGE SCALE GENOMIC DNA]</scope>
    <source>
        <strain evidence="10 12">UCD-FST 08-225</strain>
    </source>
</reference>
<evidence type="ECO:0000256" key="6">
    <source>
        <dbReference type="ARBA" id="ARBA00022801"/>
    </source>
</evidence>
<protein>
    <recommendedName>
        <fullName evidence="3">ubiquitinyl hydrolase 1</fullName>
        <ecNumber evidence="3">3.4.19.12</ecNumber>
    </recommendedName>
</protein>
<keyword evidence="12" id="KW-1185">Reference proteome</keyword>
<feature type="compositionally biased region" description="Basic and acidic residues" evidence="8">
    <location>
        <begin position="488"/>
        <end position="501"/>
    </location>
</feature>
<evidence type="ECO:0000313" key="10">
    <source>
        <dbReference type="EMBL" id="TNY18716.1"/>
    </source>
</evidence>
<evidence type="ECO:0000259" key="9">
    <source>
        <dbReference type="PROSITE" id="PS50235"/>
    </source>
</evidence>
<evidence type="ECO:0000313" key="11">
    <source>
        <dbReference type="EMBL" id="TNY18999.1"/>
    </source>
</evidence>
<comment type="catalytic activity">
    <reaction evidence="1">
        <text>Thiol-dependent hydrolysis of ester, thioester, amide, peptide and isopeptide bonds formed by the C-terminal Gly of ubiquitin (a 76-residue protein attached to proteins as an intracellular targeting signal).</text>
        <dbReference type="EC" id="3.4.19.12"/>
    </reaction>
</comment>
<evidence type="ECO:0000256" key="4">
    <source>
        <dbReference type="ARBA" id="ARBA00022670"/>
    </source>
</evidence>
<dbReference type="GO" id="GO:0005829">
    <property type="term" value="C:cytosol"/>
    <property type="evidence" value="ECO:0007669"/>
    <property type="project" value="TreeGrafter"/>
</dbReference>
<dbReference type="InterPro" id="IPR050164">
    <property type="entry name" value="Peptidase_C19"/>
</dbReference>
<evidence type="ECO:0000256" key="5">
    <source>
        <dbReference type="ARBA" id="ARBA00022786"/>
    </source>
</evidence>
<dbReference type="PANTHER" id="PTHR24006:SF888">
    <property type="entry name" value="UBIQUITIN CARBOXYL-TERMINAL HYDROLASE 30"/>
    <property type="match status" value="1"/>
</dbReference>
<dbReference type="Pfam" id="PF00443">
    <property type="entry name" value="UCH"/>
    <property type="match status" value="1"/>
</dbReference>
<dbReference type="GO" id="GO:0004843">
    <property type="term" value="F:cysteine-type deubiquitinase activity"/>
    <property type="evidence" value="ECO:0007669"/>
    <property type="project" value="UniProtKB-EC"/>
</dbReference>
<keyword evidence="5" id="KW-0833">Ubl conjugation pathway</keyword>
<feature type="region of interest" description="Disordered" evidence="8">
    <location>
        <begin position="450"/>
        <end position="589"/>
    </location>
</feature>
<dbReference type="EMBL" id="SOZI01000125">
    <property type="protein sequence ID" value="TNY18716.1"/>
    <property type="molecule type" value="Genomic_DNA"/>
</dbReference>
<feature type="compositionally biased region" description="Low complexity" evidence="8">
    <location>
        <begin position="560"/>
        <end position="589"/>
    </location>
</feature>
<comment type="caution">
    <text evidence="10">The sequence shown here is derived from an EMBL/GenBank/DDBJ whole genome shotgun (WGS) entry which is preliminary data.</text>
</comment>
<dbReference type="Gene3D" id="3.90.70.10">
    <property type="entry name" value="Cysteine proteinases"/>
    <property type="match status" value="1"/>
</dbReference>
<evidence type="ECO:0000256" key="7">
    <source>
        <dbReference type="ARBA" id="ARBA00022807"/>
    </source>
</evidence>
<sequence>MPPKRSTHVGPAPAPLVPEPRAAFAGALDRLVPVVEHDFSIHPATFHAIDQRLAVLALYLFRDSCYRDPKHARAALPVLEWAYSRLLQLHDLYPFEAGDLYHLVSMAPSSSSLSDSTRELIVNFVLGEGVDGYALHGVLAADIYGYSLVRSWGATPEMLRVFMDLDLSTLAGAARFVVEGAKCNGGKLLLTDSYFISNDGIDYALPFSSAQVQVMLSELEVGIRKFKPDAELRVTREHTASTGRLGVDLLLGLPDLSDLADRDEFLKDLLGNLASKNEAEPARWGPELSFVRTDEVVTTGYFANTAVFSIGGWVGNDRVDVNLVVVDKAQMGAAELVWSSPPAWLDSFASILSTAAGQQLRAGGLVPTGNTPSAMAPDEGTIFDLAGVSFQPASARQCGISPCLHISRSGESVSLANYAVSGPVFSSPAGTSNISLVASAGIALVGRRLPPNKRAPLAPKSSPVTASKQATAAAPDSERYFLPLDNEPVPRDPRFVTREFYDPPSPSTQTSAGARPGAKAASGRPTPARSASSLEASSRTVSGLPAPRGPLPASSPALKTSTGVAGGPVATAVGEKGPSSSSKSGSAPVASVNSARSSLELGCVGIKAPDESYVCYLMATIQALSHSFGPRFVPEWSIAQADAKVEPLQHALLIALRNILRQMALAEPGAVVDATAVIQALRAAASTEEKFDAAHEHDVHELLNSAILPALGSCADRMPEQRLEFAGIERELMRCKGCGEPRRPQVVPFWSLTLVLPLERSDSVPLRALLAEYCASRTLDAVPCDTCKTAGPFAQSRTFVVLPPYLILVLCRFDYNKEDRQTKKYKALVDYPLTFELEGDDSGVVSYELRAVVRHHGERPHSGHYTTVARGIAVDSWFRCDGANVHAVDVNEVLSSRDAYVLFYKTLSSS</sequence>
<dbReference type="PROSITE" id="PS00973">
    <property type="entry name" value="USP_2"/>
    <property type="match status" value="1"/>
</dbReference>